<keyword evidence="2 4" id="KW-0238">DNA-binding</keyword>
<dbReference type="PRINTS" id="PR00455">
    <property type="entry name" value="HTHTETR"/>
</dbReference>
<gene>
    <name evidence="6" type="ORF">F7D14_06770</name>
</gene>
<dbReference type="SUPFAM" id="SSF46689">
    <property type="entry name" value="Homeodomain-like"/>
    <property type="match status" value="1"/>
</dbReference>
<dbReference type="InterPro" id="IPR001647">
    <property type="entry name" value="HTH_TetR"/>
</dbReference>
<dbReference type="InterPro" id="IPR025996">
    <property type="entry name" value="MT1864/Rv1816-like_C"/>
</dbReference>
<organism evidence="6 7">
    <name type="scientific">Methylocystis parvus</name>
    <dbReference type="NCBI Taxonomy" id="134"/>
    <lineage>
        <taxon>Bacteria</taxon>
        <taxon>Pseudomonadati</taxon>
        <taxon>Pseudomonadota</taxon>
        <taxon>Alphaproteobacteria</taxon>
        <taxon>Hyphomicrobiales</taxon>
        <taxon>Methylocystaceae</taxon>
        <taxon>Methylocystis</taxon>
    </lineage>
</organism>
<reference evidence="6 7" key="1">
    <citation type="submission" date="2019-09" db="EMBL/GenBank/DDBJ databases">
        <title>Isolation and complete genome sequencing of Methylocystis species.</title>
        <authorList>
            <person name="Rumah B.L."/>
            <person name="Stead C.E."/>
            <person name="Stevens B.C."/>
            <person name="Minton N.P."/>
            <person name="Grosse-Honebrink A."/>
            <person name="Zhang Y."/>
        </authorList>
    </citation>
    <scope>NUCLEOTIDE SEQUENCE [LARGE SCALE GENOMIC DNA]</scope>
    <source>
        <strain evidence="6 7">BRCS2</strain>
    </source>
</reference>
<dbReference type="InterPro" id="IPR050109">
    <property type="entry name" value="HTH-type_TetR-like_transc_reg"/>
</dbReference>
<evidence type="ECO:0000259" key="5">
    <source>
        <dbReference type="PROSITE" id="PS50977"/>
    </source>
</evidence>
<dbReference type="InterPro" id="IPR036271">
    <property type="entry name" value="Tet_transcr_reg_TetR-rel_C_sf"/>
</dbReference>
<feature type="DNA-binding region" description="H-T-H motif" evidence="4">
    <location>
        <begin position="33"/>
        <end position="52"/>
    </location>
</feature>
<evidence type="ECO:0000256" key="4">
    <source>
        <dbReference type="PROSITE-ProRule" id="PRU00335"/>
    </source>
</evidence>
<name>A0A6B8LXS4_9HYPH</name>
<dbReference type="InterPro" id="IPR009057">
    <property type="entry name" value="Homeodomain-like_sf"/>
</dbReference>
<dbReference type="SUPFAM" id="SSF48498">
    <property type="entry name" value="Tetracyclin repressor-like, C-terminal domain"/>
    <property type="match status" value="1"/>
</dbReference>
<dbReference type="GO" id="GO:0000976">
    <property type="term" value="F:transcription cis-regulatory region binding"/>
    <property type="evidence" value="ECO:0007669"/>
    <property type="project" value="TreeGrafter"/>
</dbReference>
<dbReference type="PANTHER" id="PTHR30055">
    <property type="entry name" value="HTH-TYPE TRANSCRIPTIONAL REGULATOR RUTR"/>
    <property type="match status" value="1"/>
</dbReference>
<protein>
    <submittedName>
        <fullName evidence="6">TetR/AcrR family transcriptional regulator</fullName>
    </submittedName>
</protein>
<dbReference type="PROSITE" id="PS50977">
    <property type="entry name" value="HTH_TETR_2"/>
    <property type="match status" value="1"/>
</dbReference>
<dbReference type="Proteomes" id="UP000422569">
    <property type="component" value="Chromosome"/>
</dbReference>
<accession>A0A6B8LXS4</accession>
<dbReference type="KEGG" id="mpar:F7D14_06770"/>
<dbReference type="GO" id="GO:0003700">
    <property type="term" value="F:DNA-binding transcription factor activity"/>
    <property type="evidence" value="ECO:0007669"/>
    <property type="project" value="TreeGrafter"/>
</dbReference>
<feature type="domain" description="HTH tetR-type" evidence="5">
    <location>
        <begin position="10"/>
        <end position="70"/>
    </location>
</feature>
<keyword evidence="3" id="KW-0804">Transcription</keyword>
<dbReference type="Gene3D" id="1.10.357.10">
    <property type="entry name" value="Tetracycline Repressor, domain 2"/>
    <property type="match status" value="1"/>
</dbReference>
<evidence type="ECO:0000256" key="2">
    <source>
        <dbReference type="ARBA" id="ARBA00023125"/>
    </source>
</evidence>
<sequence>MHVKRRYHHGSLKQALVDAGIEILAEGGPSALTLTEAARRAGVTAAAPYRHFSGRDALLAEIARQGFETFGARIETAWDEGRPEAKAAMGAMCAAYLKFAREEPGLYAAMFGQAATLADPGAGGAADHALEILWRAVVAWLQQAGAPAQGARHVALQIWALAHGVAMLTISGHFDPAKTADPAMVLEGAVQGVMAAAVEKAAAQPRRDPTGASHS</sequence>
<dbReference type="Pfam" id="PF13305">
    <property type="entry name" value="TetR_C_33"/>
    <property type="match status" value="1"/>
</dbReference>
<keyword evidence="1" id="KW-0805">Transcription regulation</keyword>
<evidence type="ECO:0000313" key="6">
    <source>
        <dbReference type="EMBL" id="QGM97207.1"/>
    </source>
</evidence>
<evidence type="ECO:0000256" key="1">
    <source>
        <dbReference type="ARBA" id="ARBA00023015"/>
    </source>
</evidence>
<evidence type="ECO:0000313" key="7">
    <source>
        <dbReference type="Proteomes" id="UP000422569"/>
    </source>
</evidence>
<dbReference type="Pfam" id="PF00440">
    <property type="entry name" value="TetR_N"/>
    <property type="match status" value="1"/>
</dbReference>
<dbReference type="AlphaFoldDB" id="A0A6B8LXS4"/>
<dbReference type="PANTHER" id="PTHR30055:SF220">
    <property type="entry name" value="TETR-FAMILY REGULATORY PROTEIN"/>
    <property type="match status" value="1"/>
</dbReference>
<dbReference type="RefSeq" id="WP_016921029.1">
    <property type="nucleotide sequence ID" value="NZ_CP044331.1"/>
</dbReference>
<dbReference type="EMBL" id="CP044331">
    <property type="protein sequence ID" value="QGM97207.1"/>
    <property type="molecule type" value="Genomic_DNA"/>
</dbReference>
<evidence type="ECO:0000256" key="3">
    <source>
        <dbReference type="ARBA" id="ARBA00023163"/>
    </source>
</evidence>
<proteinExistence type="predicted"/>
<keyword evidence="7" id="KW-1185">Reference proteome</keyword>